<dbReference type="Proteomes" id="UP000051184">
    <property type="component" value="Unassembled WGS sequence"/>
</dbReference>
<organism evidence="1 2">
    <name type="scientific">Cognatishimia activa</name>
    <dbReference type="NCBI Taxonomy" id="1715691"/>
    <lineage>
        <taxon>Bacteria</taxon>
        <taxon>Pseudomonadati</taxon>
        <taxon>Pseudomonadota</taxon>
        <taxon>Alphaproteobacteria</taxon>
        <taxon>Rhodobacterales</taxon>
        <taxon>Paracoccaceae</taxon>
        <taxon>Cognatishimia</taxon>
    </lineage>
</organism>
<proteinExistence type="predicted"/>
<evidence type="ECO:0000313" key="1">
    <source>
        <dbReference type="EMBL" id="CUK25448.1"/>
    </source>
</evidence>
<accession>A0A0N7MBH8</accession>
<gene>
    <name evidence="1" type="ORF">TA5114_01247</name>
</gene>
<keyword evidence="2" id="KW-1185">Reference proteome</keyword>
<dbReference type="AlphaFoldDB" id="A0A0N7MBH8"/>
<evidence type="ECO:0000313" key="2">
    <source>
        <dbReference type="Proteomes" id="UP000051184"/>
    </source>
</evidence>
<dbReference type="OrthoDB" id="7659281at2"/>
<dbReference type="STRING" id="1715691.TA5113_02685"/>
<name>A0A0N7MBH8_9RHOB</name>
<dbReference type="RefSeq" id="WP_058316772.1">
    <property type="nucleotide sequence ID" value="NZ_CYUE01000012.1"/>
</dbReference>
<protein>
    <submittedName>
        <fullName evidence="1">Uncharacterized protein</fullName>
    </submittedName>
</protein>
<reference evidence="2" key="1">
    <citation type="submission" date="2015-09" db="EMBL/GenBank/DDBJ databases">
        <authorList>
            <person name="Rodrigo-Torres Lidia"/>
            <person name="Arahal R.David."/>
        </authorList>
    </citation>
    <scope>NUCLEOTIDE SEQUENCE [LARGE SCALE GENOMIC DNA]</scope>
    <source>
        <strain evidence="2">CECT 5114</strain>
    </source>
</reference>
<dbReference type="EMBL" id="CYUE01000012">
    <property type="protein sequence ID" value="CUK25448.1"/>
    <property type="molecule type" value="Genomic_DNA"/>
</dbReference>
<sequence length="112" mass="12341">MTMIKPAVLMVLVAATALPACSRLKRDDGVRFEGERFRIQAKKVDRDDRSLFRVTASPASKTLDGARQAAAYGGTRYCIQEYGTSVIAWTQGPDDDPIFDGDRIVMEGQCKP</sequence>